<evidence type="ECO:0000313" key="2">
    <source>
        <dbReference type="EMBL" id="EEH41876.2"/>
    </source>
</evidence>
<name>C1GZ53_PARBA</name>
<feature type="compositionally biased region" description="Basic and acidic residues" evidence="1">
    <location>
        <begin position="13"/>
        <end position="27"/>
    </location>
</feature>
<organism evidence="2 3">
    <name type="scientific">Paracoccidioides lutzii (strain ATCC MYA-826 / Pb01)</name>
    <name type="common">Paracoccidioides brasiliensis</name>
    <dbReference type="NCBI Taxonomy" id="502779"/>
    <lineage>
        <taxon>Eukaryota</taxon>
        <taxon>Fungi</taxon>
        <taxon>Dikarya</taxon>
        <taxon>Ascomycota</taxon>
        <taxon>Pezizomycotina</taxon>
        <taxon>Eurotiomycetes</taxon>
        <taxon>Eurotiomycetidae</taxon>
        <taxon>Onygenales</taxon>
        <taxon>Ajellomycetaceae</taxon>
        <taxon>Paracoccidioides</taxon>
    </lineage>
</organism>
<protein>
    <submittedName>
        <fullName evidence="2">Uncharacterized protein</fullName>
    </submittedName>
</protein>
<dbReference type="HOGENOM" id="CLU_100681_0_0_1"/>
<dbReference type="EMBL" id="KN294000">
    <property type="protein sequence ID" value="EEH41876.2"/>
    <property type="molecule type" value="Genomic_DNA"/>
</dbReference>
<proteinExistence type="predicted"/>
<evidence type="ECO:0000313" key="3">
    <source>
        <dbReference type="Proteomes" id="UP000002059"/>
    </source>
</evidence>
<reference evidence="2 3" key="1">
    <citation type="journal article" date="2011" name="PLoS Genet.">
        <title>Comparative genomic analysis of human fungal pathogens causing paracoccidioidomycosis.</title>
        <authorList>
            <person name="Desjardins C.A."/>
            <person name="Champion M.D."/>
            <person name="Holder J.W."/>
            <person name="Muszewska A."/>
            <person name="Goldberg J."/>
            <person name="Bailao A.M."/>
            <person name="Brigido M.M."/>
            <person name="Ferreira M.E."/>
            <person name="Garcia A.M."/>
            <person name="Grynberg M."/>
            <person name="Gujja S."/>
            <person name="Heiman D.I."/>
            <person name="Henn M.R."/>
            <person name="Kodira C.D."/>
            <person name="Leon-Narvaez H."/>
            <person name="Longo L.V."/>
            <person name="Ma L.J."/>
            <person name="Malavazi I."/>
            <person name="Matsuo A.L."/>
            <person name="Morais F.V."/>
            <person name="Pereira M."/>
            <person name="Rodriguez-Brito S."/>
            <person name="Sakthikumar S."/>
            <person name="Salem-Izacc S.M."/>
            <person name="Sykes S.M."/>
            <person name="Teixeira M.M."/>
            <person name="Vallejo M.C."/>
            <person name="Walter M.E."/>
            <person name="Yandava C."/>
            <person name="Young S."/>
            <person name="Zeng Q."/>
            <person name="Zucker J."/>
            <person name="Felipe M.S."/>
            <person name="Goldman G.H."/>
            <person name="Haas B.J."/>
            <person name="McEwen J.G."/>
            <person name="Nino-Vega G."/>
            <person name="Puccia R."/>
            <person name="San-Blas G."/>
            <person name="Soares C.M."/>
            <person name="Birren B.W."/>
            <person name="Cuomo C.A."/>
        </authorList>
    </citation>
    <scope>NUCLEOTIDE SEQUENCE [LARGE SCALE GENOMIC DNA]</scope>
    <source>
        <strain evidence="3">ATCC MYA-826 / Pb01</strain>
    </source>
</reference>
<dbReference type="Proteomes" id="UP000002059">
    <property type="component" value="Partially assembled WGS sequence"/>
</dbReference>
<dbReference type="VEuPathDB" id="FungiDB:PAAG_03797"/>
<gene>
    <name evidence="2" type="ORF">PAAG_03797</name>
</gene>
<dbReference type="AlphaFoldDB" id="C1GZ53"/>
<dbReference type="GeneID" id="9097639"/>
<dbReference type="OMA" id="RANIRFC"/>
<dbReference type="eggNOG" id="ENOG502SYDD">
    <property type="taxonomic scope" value="Eukaryota"/>
</dbReference>
<evidence type="ECO:0000256" key="1">
    <source>
        <dbReference type="SAM" id="MobiDB-lite"/>
    </source>
</evidence>
<keyword evidence="3" id="KW-1185">Reference proteome</keyword>
<dbReference type="OrthoDB" id="2563155at2759"/>
<sequence length="237" mass="26533">MATERYIPPMLRSKAELNQQDRPEQPAHPKGGASSPSAHPCATLSASAEEPETLAYIILFDREHPYWETKREVFCNENLHLLPSSFTEPAVNTNPCPGTSAPNDNKQQYHFQHIQILANAKTPAPSTPLRATTLSALFAILEPHSRQLAWYLEMKFGTDSRNPEKWIEKFSQFWTVVTMVLDTHHEGEGGRAPPPPIVDLEAEAAAEKRTVNEILGEMWGGERGELRDFVGWCFGGD</sequence>
<dbReference type="KEGG" id="pbl:PAAG_03797"/>
<accession>C1GZ53</accession>
<feature type="region of interest" description="Disordered" evidence="1">
    <location>
        <begin position="1"/>
        <end position="45"/>
    </location>
</feature>
<dbReference type="RefSeq" id="XP_002794204.2">
    <property type="nucleotide sequence ID" value="XM_002794158.2"/>
</dbReference>